<keyword evidence="2" id="KW-1185">Reference proteome</keyword>
<comment type="caution">
    <text evidence="1">The sequence shown here is derived from an EMBL/GenBank/DDBJ whole genome shotgun (WGS) entry which is preliminary data.</text>
</comment>
<dbReference type="AlphaFoldDB" id="A0A511YLQ5"/>
<sequence>MKSQELNIYIRDNMKNKTKLFLTKFFLSILMISCKQKENDYKRANANSLNITNPNRILDRVQTEKIASDTIDYTEKNEEFISNSLFEQWKGTYILKQEDQLDGWGRESTSLSQLILIKPDSCIFKSWLEDSDGKRYKKNDNYQEFIGGILATASKDSIEFYTKRVVAGSNNSLSPLFALSKNNKNYLIYSLLTSPPHNGIIGMTIIKVK</sequence>
<accession>A0A511YLQ5</accession>
<dbReference type="EMBL" id="BJYJ01000008">
    <property type="protein sequence ID" value="GEN76135.1"/>
    <property type="molecule type" value="Genomic_DNA"/>
</dbReference>
<protein>
    <submittedName>
        <fullName evidence="1">Uncharacterized protein</fullName>
    </submittedName>
</protein>
<reference evidence="1 2" key="1">
    <citation type="submission" date="2019-07" db="EMBL/GenBank/DDBJ databases">
        <title>Whole genome shotgun sequence of Chryseobacterium hagamense NBRC 105253.</title>
        <authorList>
            <person name="Hosoyama A."/>
            <person name="Uohara A."/>
            <person name="Ohji S."/>
            <person name="Ichikawa N."/>
        </authorList>
    </citation>
    <scope>NUCLEOTIDE SEQUENCE [LARGE SCALE GENOMIC DNA]</scope>
    <source>
        <strain evidence="1 2">NBRC 105253</strain>
    </source>
</reference>
<evidence type="ECO:0000313" key="2">
    <source>
        <dbReference type="Proteomes" id="UP000321863"/>
    </source>
</evidence>
<gene>
    <name evidence="1" type="ORF">CHA01nite_18750</name>
</gene>
<name>A0A511YLQ5_9FLAO</name>
<evidence type="ECO:0000313" key="1">
    <source>
        <dbReference type="EMBL" id="GEN76135.1"/>
    </source>
</evidence>
<proteinExistence type="predicted"/>
<dbReference type="Proteomes" id="UP000321863">
    <property type="component" value="Unassembled WGS sequence"/>
</dbReference>
<organism evidence="1 2">
    <name type="scientific">Chryseobacterium hagamense</name>
    <dbReference type="NCBI Taxonomy" id="395935"/>
    <lineage>
        <taxon>Bacteria</taxon>
        <taxon>Pseudomonadati</taxon>
        <taxon>Bacteroidota</taxon>
        <taxon>Flavobacteriia</taxon>
        <taxon>Flavobacteriales</taxon>
        <taxon>Weeksellaceae</taxon>
        <taxon>Chryseobacterium group</taxon>
        <taxon>Chryseobacterium</taxon>
    </lineage>
</organism>